<dbReference type="AlphaFoldDB" id="A0A6G1HL12"/>
<keyword evidence="1" id="KW-0732">Signal</keyword>
<dbReference type="OrthoDB" id="5337308at2759"/>
<protein>
    <submittedName>
        <fullName evidence="2">Uncharacterized protein</fullName>
    </submittedName>
</protein>
<feature type="chain" id="PRO_5026183841" evidence="1">
    <location>
        <begin position="19"/>
        <end position="365"/>
    </location>
</feature>
<dbReference type="Proteomes" id="UP000799640">
    <property type="component" value="Unassembled WGS sequence"/>
</dbReference>
<proteinExistence type="predicted"/>
<name>A0A6G1HL12_9PEZI</name>
<sequence>MLFFTVLHVLALAAQAFAFRSANDAAQLYVRVFDTLSASFANASFHNATKLSARQAPAHVCDTDNDVEPTSSAAPPVGLSGAPQWASDDAWKEAKCKGERLCNLMRAAKDEATAILKADSESSFQNPADNPFKSSGWRVLETYSTTRLSQYRISAALSSIGVPEEAGKGTSNRQVIAVQDRPYTVDGNEYPYTSATFSNVYNVDALFLGATANFGVQHQMAHRPHLKDNPAPALNRWSDVVFTIWDGFMGGQPGPIKAPRYVMRIDLQNLETKQLVNKALSMLVCDPPLTEEEKASWPAWPGVSFSTEHTKGKALLNAPNAIGVAWLLINHKVRFGRKTITEITIFSAGTPGQEKKFILLKIEDA</sequence>
<feature type="signal peptide" evidence="1">
    <location>
        <begin position="1"/>
        <end position="18"/>
    </location>
</feature>
<evidence type="ECO:0000256" key="1">
    <source>
        <dbReference type="SAM" id="SignalP"/>
    </source>
</evidence>
<accession>A0A6G1HL12</accession>
<gene>
    <name evidence="2" type="ORF">EJ06DRAFT_567325</name>
</gene>
<evidence type="ECO:0000313" key="2">
    <source>
        <dbReference type="EMBL" id="KAF2396753.1"/>
    </source>
</evidence>
<organism evidence="2 3">
    <name type="scientific">Trichodelitschia bisporula</name>
    <dbReference type="NCBI Taxonomy" id="703511"/>
    <lineage>
        <taxon>Eukaryota</taxon>
        <taxon>Fungi</taxon>
        <taxon>Dikarya</taxon>
        <taxon>Ascomycota</taxon>
        <taxon>Pezizomycotina</taxon>
        <taxon>Dothideomycetes</taxon>
        <taxon>Dothideomycetes incertae sedis</taxon>
        <taxon>Phaeotrichales</taxon>
        <taxon>Phaeotrichaceae</taxon>
        <taxon>Trichodelitschia</taxon>
    </lineage>
</organism>
<keyword evidence="3" id="KW-1185">Reference proteome</keyword>
<dbReference type="EMBL" id="ML996705">
    <property type="protein sequence ID" value="KAF2396753.1"/>
    <property type="molecule type" value="Genomic_DNA"/>
</dbReference>
<reference evidence="2" key="1">
    <citation type="journal article" date="2020" name="Stud. Mycol.">
        <title>101 Dothideomycetes genomes: a test case for predicting lifestyles and emergence of pathogens.</title>
        <authorList>
            <person name="Haridas S."/>
            <person name="Albert R."/>
            <person name="Binder M."/>
            <person name="Bloem J."/>
            <person name="Labutti K."/>
            <person name="Salamov A."/>
            <person name="Andreopoulos B."/>
            <person name="Baker S."/>
            <person name="Barry K."/>
            <person name="Bills G."/>
            <person name="Bluhm B."/>
            <person name="Cannon C."/>
            <person name="Castanera R."/>
            <person name="Culley D."/>
            <person name="Daum C."/>
            <person name="Ezra D."/>
            <person name="Gonzalez J."/>
            <person name="Henrissat B."/>
            <person name="Kuo A."/>
            <person name="Liang C."/>
            <person name="Lipzen A."/>
            <person name="Lutzoni F."/>
            <person name="Magnuson J."/>
            <person name="Mondo S."/>
            <person name="Nolan M."/>
            <person name="Ohm R."/>
            <person name="Pangilinan J."/>
            <person name="Park H.-J."/>
            <person name="Ramirez L."/>
            <person name="Alfaro M."/>
            <person name="Sun H."/>
            <person name="Tritt A."/>
            <person name="Yoshinaga Y."/>
            <person name="Zwiers L.-H."/>
            <person name="Turgeon B."/>
            <person name="Goodwin S."/>
            <person name="Spatafora J."/>
            <person name="Crous P."/>
            <person name="Grigoriev I."/>
        </authorList>
    </citation>
    <scope>NUCLEOTIDE SEQUENCE</scope>
    <source>
        <strain evidence="2">CBS 262.69</strain>
    </source>
</reference>
<evidence type="ECO:0000313" key="3">
    <source>
        <dbReference type="Proteomes" id="UP000799640"/>
    </source>
</evidence>